<comment type="caution">
    <text evidence="2">The sequence shown here is derived from an EMBL/GenBank/DDBJ whole genome shotgun (WGS) entry which is preliminary data.</text>
</comment>
<organism evidence="2 3">
    <name type="scientific">Stylosanthes scabra</name>
    <dbReference type="NCBI Taxonomy" id="79078"/>
    <lineage>
        <taxon>Eukaryota</taxon>
        <taxon>Viridiplantae</taxon>
        <taxon>Streptophyta</taxon>
        <taxon>Embryophyta</taxon>
        <taxon>Tracheophyta</taxon>
        <taxon>Spermatophyta</taxon>
        <taxon>Magnoliopsida</taxon>
        <taxon>eudicotyledons</taxon>
        <taxon>Gunneridae</taxon>
        <taxon>Pentapetalae</taxon>
        <taxon>rosids</taxon>
        <taxon>fabids</taxon>
        <taxon>Fabales</taxon>
        <taxon>Fabaceae</taxon>
        <taxon>Papilionoideae</taxon>
        <taxon>50 kb inversion clade</taxon>
        <taxon>dalbergioids sensu lato</taxon>
        <taxon>Dalbergieae</taxon>
        <taxon>Pterocarpus clade</taxon>
        <taxon>Stylosanthes</taxon>
    </lineage>
</organism>
<dbReference type="EMBL" id="JASCZI010030222">
    <property type="protein sequence ID" value="MED6118873.1"/>
    <property type="molecule type" value="Genomic_DNA"/>
</dbReference>
<keyword evidence="3" id="KW-1185">Reference proteome</keyword>
<dbReference type="InterPro" id="IPR036047">
    <property type="entry name" value="F-box-like_dom_sf"/>
</dbReference>
<proteinExistence type="predicted"/>
<dbReference type="Pfam" id="PF08268">
    <property type="entry name" value="FBA_3"/>
    <property type="match status" value="1"/>
</dbReference>
<dbReference type="InterPro" id="IPR050796">
    <property type="entry name" value="SCF_F-box_component"/>
</dbReference>
<reference evidence="2 3" key="1">
    <citation type="journal article" date="2023" name="Plants (Basel)">
        <title>Bridging the Gap: Combining Genomics and Transcriptomics Approaches to Understand Stylosanthes scabra, an Orphan Legume from the Brazilian Caatinga.</title>
        <authorList>
            <person name="Ferreira-Neto J.R.C."/>
            <person name="da Silva M.D."/>
            <person name="Binneck E."/>
            <person name="de Melo N.F."/>
            <person name="da Silva R.H."/>
            <person name="de Melo A.L.T.M."/>
            <person name="Pandolfi V."/>
            <person name="Bustamante F.O."/>
            <person name="Brasileiro-Vidal A.C."/>
            <person name="Benko-Iseppon A.M."/>
        </authorList>
    </citation>
    <scope>NUCLEOTIDE SEQUENCE [LARGE SCALE GENOMIC DNA]</scope>
    <source>
        <tissue evidence="2">Leaves</tissue>
    </source>
</reference>
<protein>
    <recommendedName>
        <fullName evidence="1">F-box domain-containing protein</fullName>
    </recommendedName>
</protein>
<sequence length="351" mass="40292">MSPPPLRTLQLPEEVVEEILLRLLASSLPPLKRVCRSWRTLISSSKFANEHLRRSILADPSLTRPQIAYWSQSYADRRIGVFSARSVLENTRAEPTKVASMVGKRYFRIIGSCNGLLCLIHESHSLTSAILWNPSTGFTSQPTPDITGVFVYGGFGYDHTSNRYKLFMMTVDRENRQRSKIYTFAPNLSWKTIQGFDFSLLGHRRDDHCPIDEEYNQEGVFVNSSNTLNWNVQRYRGMDVIISLDLGKESFWYFIPPRKGSEYGVTQSWTRLALIPRQGVNPLHSHCLLPLYISENDVLLAIAPYCKLVLWDLNNNDGNLVRVIESFGDGMEEKDAIYRYFHVYRESLVSP</sequence>
<evidence type="ECO:0000313" key="2">
    <source>
        <dbReference type="EMBL" id="MED6118873.1"/>
    </source>
</evidence>
<dbReference type="SUPFAM" id="SSF81383">
    <property type="entry name" value="F-box domain"/>
    <property type="match status" value="1"/>
</dbReference>
<evidence type="ECO:0000259" key="1">
    <source>
        <dbReference type="PROSITE" id="PS50181"/>
    </source>
</evidence>
<dbReference type="InterPro" id="IPR001810">
    <property type="entry name" value="F-box_dom"/>
</dbReference>
<name>A0ABU6R4Y4_9FABA</name>
<dbReference type="InterPro" id="IPR013187">
    <property type="entry name" value="F-box-assoc_dom_typ3"/>
</dbReference>
<dbReference type="NCBIfam" id="TIGR01640">
    <property type="entry name" value="F_box_assoc_1"/>
    <property type="match status" value="1"/>
</dbReference>
<feature type="domain" description="F-box" evidence="1">
    <location>
        <begin position="5"/>
        <end position="55"/>
    </location>
</feature>
<dbReference type="PROSITE" id="PS50181">
    <property type="entry name" value="FBOX"/>
    <property type="match status" value="1"/>
</dbReference>
<accession>A0ABU6R4Y4</accession>
<dbReference type="SMART" id="SM00256">
    <property type="entry name" value="FBOX"/>
    <property type="match status" value="1"/>
</dbReference>
<gene>
    <name evidence="2" type="ORF">PIB30_006662</name>
</gene>
<dbReference type="InterPro" id="IPR017451">
    <property type="entry name" value="F-box-assoc_interact_dom"/>
</dbReference>
<dbReference type="Proteomes" id="UP001341840">
    <property type="component" value="Unassembled WGS sequence"/>
</dbReference>
<dbReference type="Gene3D" id="1.20.1280.50">
    <property type="match status" value="1"/>
</dbReference>
<evidence type="ECO:0000313" key="3">
    <source>
        <dbReference type="Proteomes" id="UP001341840"/>
    </source>
</evidence>
<dbReference type="PANTHER" id="PTHR31672">
    <property type="entry name" value="BNACNNG10540D PROTEIN"/>
    <property type="match status" value="1"/>
</dbReference>
<dbReference type="Pfam" id="PF00646">
    <property type="entry name" value="F-box"/>
    <property type="match status" value="1"/>
</dbReference>
<dbReference type="PANTHER" id="PTHR31672:SF13">
    <property type="entry name" value="F-BOX PROTEIN CPR30-LIKE"/>
    <property type="match status" value="1"/>
</dbReference>